<gene>
    <name evidence="2" type="ORF">NA57DRAFT_69870</name>
</gene>
<dbReference type="InterPro" id="IPR000182">
    <property type="entry name" value="GNAT_dom"/>
</dbReference>
<name>A0A9P4ILC6_9PEZI</name>
<reference evidence="2" key="1">
    <citation type="journal article" date="2020" name="Stud. Mycol.">
        <title>101 Dothideomycetes genomes: a test case for predicting lifestyles and emergence of pathogens.</title>
        <authorList>
            <person name="Haridas S."/>
            <person name="Albert R."/>
            <person name="Binder M."/>
            <person name="Bloem J."/>
            <person name="Labutti K."/>
            <person name="Salamov A."/>
            <person name="Andreopoulos B."/>
            <person name="Baker S."/>
            <person name="Barry K."/>
            <person name="Bills G."/>
            <person name="Bluhm B."/>
            <person name="Cannon C."/>
            <person name="Castanera R."/>
            <person name="Culley D."/>
            <person name="Daum C."/>
            <person name="Ezra D."/>
            <person name="Gonzalez J."/>
            <person name="Henrissat B."/>
            <person name="Kuo A."/>
            <person name="Liang C."/>
            <person name="Lipzen A."/>
            <person name="Lutzoni F."/>
            <person name="Magnuson J."/>
            <person name="Mondo S."/>
            <person name="Nolan M."/>
            <person name="Ohm R."/>
            <person name="Pangilinan J."/>
            <person name="Park H.-J."/>
            <person name="Ramirez L."/>
            <person name="Alfaro M."/>
            <person name="Sun H."/>
            <person name="Tritt A."/>
            <person name="Yoshinaga Y."/>
            <person name="Zwiers L.-H."/>
            <person name="Turgeon B."/>
            <person name="Goodwin S."/>
            <person name="Spatafora J."/>
            <person name="Crous P."/>
            <person name="Grigoriev I."/>
        </authorList>
    </citation>
    <scope>NUCLEOTIDE SEQUENCE</scope>
    <source>
        <strain evidence="2">CBS 133067</strain>
    </source>
</reference>
<dbReference type="Gene3D" id="3.40.630.90">
    <property type="match status" value="1"/>
</dbReference>
<dbReference type="CDD" id="cd04301">
    <property type="entry name" value="NAT_SF"/>
    <property type="match status" value="1"/>
</dbReference>
<keyword evidence="3" id="KW-1185">Reference proteome</keyword>
<dbReference type="PROSITE" id="PS51186">
    <property type="entry name" value="GNAT"/>
    <property type="match status" value="1"/>
</dbReference>
<sequence>MAPDSNEYTIRNAESMEEMRDLWWPLMVDLGWNRAYNDAPMHWNVSRSTSWLVVTSKDSDKPEGCVVPFVFDNRTAWVGFFIMNASARGKGWGAALFRQCLAEFKRMGCEYIGLDAVVEQKATYERRGFREVGMIKNMFRDGLGKVPIEDEIKTEGSGWKLVDIRSIEAGKLVDFEERCTGFRRSRLWSKEGMFHRVEDDTCGFAATDASGALEGFVLVRVNHLGYRFGPIYASSRDIASALLRAAMKRTGELNKDGILVAEIFMDNPGSLKLFEELGWKDAGVDYHRMWIDAKATPQQSPGGNGERECWAVFDASEG</sequence>
<comment type="caution">
    <text evidence="2">The sequence shown here is derived from an EMBL/GenBank/DDBJ whole genome shotgun (WGS) entry which is preliminary data.</text>
</comment>
<proteinExistence type="predicted"/>
<dbReference type="SUPFAM" id="SSF55729">
    <property type="entry name" value="Acyl-CoA N-acyltransferases (Nat)"/>
    <property type="match status" value="1"/>
</dbReference>
<dbReference type="Pfam" id="PF00583">
    <property type="entry name" value="Acetyltransf_1"/>
    <property type="match status" value="1"/>
</dbReference>
<dbReference type="InterPro" id="IPR052729">
    <property type="entry name" value="Acyl/Acetyltrans_Enzymes"/>
</dbReference>
<accession>A0A9P4ILC6</accession>
<dbReference type="InterPro" id="IPR016181">
    <property type="entry name" value="Acyl_CoA_acyltransferase"/>
</dbReference>
<dbReference type="PANTHER" id="PTHR47237">
    <property type="entry name" value="SLL0310 PROTEIN"/>
    <property type="match status" value="1"/>
</dbReference>
<dbReference type="Pfam" id="PF18014">
    <property type="entry name" value="Acetyltransf_18"/>
    <property type="match status" value="1"/>
</dbReference>
<organism evidence="2 3">
    <name type="scientific">Rhizodiscina lignyota</name>
    <dbReference type="NCBI Taxonomy" id="1504668"/>
    <lineage>
        <taxon>Eukaryota</taxon>
        <taxon>Fungi</taxon>
        <taxon>Dikarya</taxon>
        <taxon>Ascomycota</taxon>
        <taxon>Pezizomycotina</taxon>
        <taxon>Dothideomycetes</taxon>
        <taxon>Pleosporomycetidae</taxon>
        <taxon>Aulographales</taxon>
        <taxon>Rhizodiscinaceae</taxon>
        <taxon>Rhizodiscina</taxon>
    </lineage>
</organism>
<dbReference type="PANTHER" id="PTHR47237:SF1">
    <property type="entry name" value="SLL0310 PROTEIN"/>
    <property type="match status" value="1"/>
</dbReference>
<evidence type="ECO:0000259" key="1">
    <source>
        <dbReference type="PROSITE" id="PS51186"/>
    </source>
</evidence>
<dbReference type="EMBL" id="ML978121">
    <property type="protein sequence ID" value="KAF2103656.1"/>
    <property type="molecule type" value="Genomic_DNA"/>
</dbReference>
<dbReference type="Gene3D" id="3.40.630.30">
    <property type="match status" value="1"/>
</dbReference>
<dbReference type="InterPro" id="IPR041496">
    <property type="entry name" value="YitH/HolE_GNAT"/>
</dbReference>
<dbReference type="GO" id="GO:0016747">
    <property type="term" value="F:acyltransferase activity, transferring groups other than amino-acyl groups"/>
    <property type="evidence" value="ECO:0007669"/>
    <property type="project" value="InterPro"/>
</dbReference>
<evidence type="ECO:0000313" key="3">
    <source>
        <dbReference type="Proteomes" id="UP000799772"/>
    </source>
</evidence>
<feature type="domain" description="N-acetyltransferase" evidence="1">
    <location>
        <begin position="3"/>
        <end position="155"/>
    </location>
</feature>
<evidence type="ECO:0000313" key="2">
    <source>
        <dbReference type="EMBL" id="KAF2103656.1"/>
    </source>
</evidence>
<protein>
    <recommendedName>
        <fullName evidence="1">N-acetyltransferase domain-containing protein</fullName>
    </recommendedName>
</protein>
<dbReference type="OrthoDB" id="5771378at2759"/>
<dbReference type="Proteomes" id="UP000799772">
    <property type="component" value="Unassembled WGS sequence"/>
</dbReference>
<dbReference type="AlphaFoldDB" id="A0A9P4ILC6"/>